<evidence type="ECO:0000256" key="4">
    <source>
        <dbReference type="ARBA" id="ARBA00022857"/>
    </source>
</evidence>
<keyword evidence="3" id="KW-0963">Cytoplasm</keyword>
<dbReference type="InterPro" id="IPR013149">
    <property type="entry name" value="ADH-like_C"/>
</dbReference>
<sequence length="321" mass="32159">MSDAAVTRAVRLAVAGEPPRLVEKVELPAPGDGELLVDLDYAGVNPIDTYAATGMVGDLARLPRTLGVEGTGVLAGTDTRVVVTGAGTGLVRDGTWAGAVVAPRGAVVELPAGVDPAEAGAIGVAAVTAYDALHVLGGLRTGDQVLVLGAGGGVGVLAVQLAKLAGASVVGQVGSPAKADAVAALGADRVVVADAARLVAELDEFQPTLVIDPLGGAFTPAAVELAAVSGRIVILGVSAGENVPLPGRTFYRKGLSLLGYAGLVVTRERRATAIQAVAAGLAAGTLRIPVDEVVPLGRFEDAIRRLRDRSVFGKVVLATQE</sequence>
<gene>
    <name evidence="8" type="ordered locus">FraEuI1c_4823</name>
</gene>
<dbReference type="GO" id="GO:0005737">
    <property type="term" value="C:cytoplasm"/>
    <property type="evidence" value="ECO:0007669"/>
    <property type="project" value="UniProtKB-SubCell"/>
</dbReference>
<evidence type="ECO:0000256" key="3">
    <source>
        <dbReference type="ARBA" id="ARBA00022490"/>
    </source>
</evidence>
<dbReference type="InterPro" id="IPR002364">
    <property type="entry name" value="Quin_OxRdtase/zeta-crystal_CS"/>
</dbReference>
<dbReference type="SUPFAM" id="SSF51735">
    <property type="entry name" value="NAD(P)-binding Rossmann-fold domains"/>
    <property type="match status" value="1"/>
</dbReference>
<proteinExistence type="predicted"/>
<dbReference type="EMBL" id="CP002299">
    <property type="protein sequence ID" value="ADP82813.1"/>
    <property type="molecule type" value="Genomic_DNA"/>
</dbReference>
<reference evidence="8 9" key="1">
    <citation type="submission" date="2010-10" db="EMBL/GenBank/DDBJ databases">
        <title>Complete sequence of Frankia sp. EuI1c.</title>
        <authorList>
            <consortium name="US DOE Joint Genome Institute"/>
            <person name="Lucas S."/>
            <person name="Copeland A."/>
            <person name="Lapidus A."/>
            <person name="Cheng J.-F."/>
            <person name="Bruce D."/>
            <person name="Goodwin L."/>
            <person name="Pitluck S."/>
            <person name="Chertkov O."/>
            <person name="Detter J.C."/>
            <person name="Han C."/>
            <person name="Tapia R."/>
            <person name="Land M."/>
            <person name="Hauser L."/>
            <person name="Jeffries C."/>
            <person name="Kyrpides N."/>
            <person name="Ivanova N."/>
            <person name="Mikhailova N."/>
            <person name="Beauchemin N."/>
            <person name="Sen A."/>
            <person name="Sur S.A."/>
            <person name="Gtari M."/>
            <person name="Wall L."/>
            <person name="Tisa L."/>
            <person name="Woyke T."/>
        </authorList>
    </citation>
    <scope>NUCLEOTIDE SEQUENCE [LARGE SCALE GENOMIC DNA]</scope>
    <source>
        <strain evidence="9">DSM 45817 / CECT 9037 / EuI1c</strain>
    </source>
</reference>
<dbReference type="PROSITE" id="PS01162">
    <property type="entry name" value="QOR_ZETA_CRYSTAL"/>
    <property type="match status" value="1"/>
</dbReference>
<evidence type="ECO:0000256" key="2">
    <source>
        <dbReference type="ARBA" id="ARBA00011881"/>
    </source>
</evidence>
<accession>E3J0P4</accession>
<dbReference type="InParanoid" id="E3J0P4"/>
<dbReference type="GO" id="GO:0003723">
    <property type="term" value="F:RNA binding"/>
    <property type="evidence" value="ECO:0007669"/>
    <property type="project" value="UniProtKB-KW"/>
</dbReference>
<dbReference type="OrthoDB" id="7355832at2"/>
<dbReference type="HOGENOM" id="CLU_026673_3_1_11"/>
<feature type="domain" description="Enoyl reductase (ER)" evidence="7">
    <location>
        <begin position="20"/>
        <end position="317"/>
    </location>
</feature>
<keyword evidence="9" id="KW-1185">Reference proteome</keyword>
<evidence type="ECO:0000256" key="5">
    <source>
        <dbReference type="ARBA" id="ARBA00022884"/>
    </source>
</evidence>
<dbReference type="InterPro" id="IPR036291">
    <property type="entry name" value="NAD(P)-bd_dom_sf"/>
</dbReference>
<dbReference type="SMART" id="SM00829">
    <property type="entry name" value="PKS_ER"/>
    <property type="match status" value="1"/>
</dbReference>
<dbReference type="GO" id="GO:0008270">
    <property type="term" value="F:zinc ion binding"/>
    <property type="evidence" value="ECO:0007669"/>
    <property type="project" value="InterPro"/>
</dbReference>
<evidence type="ECO:0000259" key="7">
    <source>
        <dbReference type="SMART" id="SM00829"/>
    </source>
</evidence>
<comment type="subcellular location">
    <subcellularLocation>
        <location evidence="1">Cytoplasm</location>
    </subcellularLocation>
</comment>
<dbReference type="InterPro" id="IPR051603">
    <property type="entry name" value="Zinc-ADH_QOR/CCCR"/>
</dbReference>
<dbReference type="PANTHER" id="PTHR44154">
    <property type="entry name" value="QUINONE OXIDOREDUCTASE"/>
    <property type="match status" value="1"/>
</dbReference>
<dbReference type="InterPro" id="IPR011032">
    <property type="entry name" value="GroES-like_sf"/>
</dbReference>
<dbReference type="KEGG" id="fri:FraEuI1c_4823"/>
<keyword evidence="4" id="KW-0521">NADP</keyword>
<keyword evidence="5" id="KW-0694">RNA-binding</keyword>
<organism evidence="8 9">
    <name type="scientific">Pseudofrankia inefficax (strain DSM 45817 / CECT 9037 / DDB 130130 / EuI1c)</name>
    <name type="common">Frankia inefficax</name>
    <dbReference type="NCBI Taxonomy" id="298654"/>
    <lineage>
        <taxon>Bacteria</taxon>
        <taxon>Bacillati</taxon>
        <taxon>Actinomycetota</taxon>
        <taxon>Actinomycetes</taxon>
        <taxon>Frankiales</taxon>
        <taxon>Frankiaceae</taxon>
        <taxon>Pseudofrankia</taxon>
    </lineage>
</organism>
<evidence type="ECO:0000313" key="9">
    <source>
        <dbReference type="Proteomes" id="UP000002484"/>
    </source>
</evidence>
<protein>
    <submittedName>
        <fullName evidence="8">Alcohol dehydrogenase zinc-binding domain protein</fullName>
    </submittedName>
</protein>
<dbReference type="GO" id="GO:0016491">
    <property type="term" value="F:oxidoreductase activity"/>
    <property type="evidence" value="ECO:0007669"/>
    <property type="project" value="InterPro"/>
</dbReference>
<evidence type="ECO:0000256" key="1">
    <source>
        <dbReference type="ARBA" id="ARBA00004496"/>
    </source>
</evidence>
<dbReference type="PANTHER" id="PTHR44154:SF1">
    <property type="entry name" value="QUINONE OXIDOREDUCTASE"/>
    <property type="match status" value="1"/>
</dbReference>
<dbReference type="SUPFAM" id="SSF50129">
    <property type="entry name" value="GroES-like"/>
    <property type="match status" value="1"/>
</dbReference>
<name>E3J0P4_PSEI1</name>
<dbReference type="InterPro" id="IPR013154">
    <property type="entry name" value="ADH-like_N"/>
</dbReference>
<evidence type="ECO:0000313" key="8">
    <source>
        <dbReference type="EMBL" id="ADP82813.1"/>
    </source>
</evidence>
<dbReference type="Pfam" id="PF00107">
    <property type="entry name" value="ADH_zinc_N"/>
    <property type="match status" value="1"/>
</dbReference>
<dbReference type="eggNOG" id="COG0604">
    <property type="taxonomic scope" value="Bacteria"/>
</dbReference>
<dbReference type="Pfam" id="PF08240">
    <property type="entry name" value="ADH_N"/>
    <property type="match status" value="1"/>
</dbReference>
<comment type="subunit">
    <text evidence="2">Homotetramer.</text>
</comment>
<dbReference type="RefSeq" id="WP_013425931.1">
    <property type="nucleotide sequence ID" value="NC_014666.1"/>
</dbReference>
<keyword evidence="6" id="KW-0007">Acetylation</keyword>
<evidence type="ECO:0000256" key="6">
    <source>
        <dbReference type="ARBA" id="ARBA00022990"/>
    </source>
</evidence>
<dbReference type="Gene3D" id="3.40.50.720">
    <property type="entry name" value="NAD(P)-binding Rossmann-like Domain"/>
    <property type="match status" value="1"/>
</dbReference>
<dbReference type="AlphaFoldDB" id="E3J0P4"/>
<dbReference type="Gene3D" id="3.90.180.10">
    <property type="entry name" value="Medium-chain alcohol dehydrogenases, catalytic domain"/>
    <property type="match status" value="1"/>
</dbReference>
<dbReference type="Proteomes" id="UP000002484">
    <property type="component" value="Chromosome"/>
</dbReference>
<dbReference type="InterPro" id="IPR020843">
    <property type="entry name" value="ER"/>
</dbReference>
<dbReference type="STRING" id="298654.FraEuI1c_4823"/>